<dbReference type="Proteomes" id="UP000799324">
    <property type="component" value="Unassembled WGS sequence"/>
</dbReference>
<gene>
    <name evidence="1" type="ORF">K491DRAFT_576534</name>
</gene>
<sequence>PGEGKHWIIPKRPEPLAANATVSYAVIGSTALAGGYASYARAHAQRAGFGTAISTPALFVRASAKAGIWCALGGAAINWYYHYGFTGPVSIASNITDLEWKIWEKTERYTIDDGFLVGAGLGLASSLFLRRLHIPSWTRYVGMTNIGGCAGILAANAYFQYTGERARSNLALAQWRQRRNLEFHWVYWNKLLMASLSKPVQAYVMYQGMFHAAQLPEEALTDPGKYRLGHISDTSLPLDKKTDGKEESKAHYYPPDDPAKILRDVTAESLKAALDSKATQRAAILIDANYIMRIISQKEYAFCHLDNASADERHELLREIQMYQVIFSRLKDEANKLERQLLVGSQRLRQKHSLAGEDTLPSWEMPADQYDPKTHEPKLALPEIEQYTEKFLKDMKDIEKGLATQGISDEDKARLKKDLSDARELLKASDKIIWDLEKRIKKVDA</sequence>
<evidence type="ECO:0000313" key="2">
    <source>
        <dbReference type="Proteomes" id="UP000799324"/>
    </source>
</evidence>
<organism evidence="1 2">
    <name type="scientific">Lophiostoma macrostomum CBS 122681</name>
    <dbReference type="NCBI Taxonomy" id="1314788"/>
    <lineage>
        <taxon>Eukaryota</taxon>
        <taxon>Fungi</taxon>
        <taxon>Dikarya</taxon>
        <taxon>Ascomycota</taxon>
        <taxon>Pezizomycotina</taxon>
        <taxon>Dothideomycetes</taxon>
        <taxon>Pleosporomycetidae</taxon>
        <taxon>Pleosporales</taxon>
        <taxon>Lophiostomataceae</taxon>
        <taxon>Lophiostoma</taxon>
    </lineage>
</organism>
<dbReference type="EMBL" id="MU004295">
    <property type="protein sequence ID" value="KAF2661173.1"/>
    <property type="molecule type" value="Genomic_DNA"/>
</dbReference>
<keyword evidence="2" id="KW-1185">Reference proteome</keyword>
<feature type="non-terminal residue" evidence="1">
    <location>
        <position position="1"/>
    </location>
</feature>
<proteinExistence type="predicted"/>
<feature type="non-terminal residue" evidence="1">
    <location>
        <position position="445"/>
    </location>
</feature>
<reference evidence="1" key="1">
    <citation type="journal article" date="2020" name="Stud. Mycol.">
        <title>101 Dothideomycetes genomes: a test case for predicting lifestyles and emergence of pathogens.</title>
        <authorList>
            <person name="Haridas S."/>
            <person name="Albert R."/>
            <person name="Binder M."/>
            <person name="Bloem J."/>
            <person name="Labutti K."/>
            <person name="Salamov A."/>
            <person name="Andreopoulos B."/>
            <person name="Baker S."/>
            <person name="Barry K."/>
            <person name="Bills G."/>
            <person name="Bluhm B."/>
            <person name="Cannon C."/>
            <person name="Castanera R."/>
            <person name="Culley D."/>
            <person name="Daum C."/>
            <person name="Ezra D."/>
            <person name="Gonzalez J."/>
            <person name="Henrissat B."/>
            <person name="Kuo A."/>
            <person name="Liang C."/>
            <person name="Lipzen A."/>
            <person name="Lutzoni F."/>
            <person name="Magnuson J."/>
            <person name="Mondo S."/>
            <person name="Nolan M."/>
            <person name="Ohm R."/>
            <person name="Pangilinan J."/>
            <person name="Park H.-J."/>
            <person name="Ramirez L."/>
            <person name="Alfaro M."/>
            <person name="Sun H."/>
            <person name="Tritt A."/>
            <person name="Yoshinaga Y."/>
            <person name="Zwiers L.-H."/>
            <person name="Turgeon B."/>
            <person name="Goodwin S."/>
            <person name="Spatafora J."/>
            <person name="Crous P."/>
            <person name="Grigoriev I."/>
        </authorList>
    </citation>
    <scope>NUCLEOTIDE SEQUENCE</scope>
    <source>
        <strain evidence="1">CBS 122681</strain>
    </source>
</reference>
<protein>
    <submittedName>
        <fullName evidence="1">Uncharacterized protein</fullName>
    </submittedName>
</protein>
<accession>A0A6A6TQE3</accession>
<name>A0A6A6TQE3_9PLEO</name>
<evidence type="ECO:0000313" key="1">
    <source>
        <dbReference type="EMBL" id="KAF2661173.1"/>
    </source>
</evidence>
<dbReference type="OrthoDB" id="3776879at2759"/>
<dbReference type="AlphaFoldDB" id="A0A6A6TQE3"/>